<reference evidence="2" key="2">
    <citation type="submission" date="2020-01" db="EMBL/GenBank/DDBJ databases">
        <title>Bacteria Cultured from War Wounds Associated with the Conflict in Eastern Ukraine.</title>
        <authorList>
            <person name="Snesrud E."/>
            <person name="Galac M.R."/>
            <person name="Mc Gann P."/>
            <person name="Valentine K."/>
            <person name="Viacheslav K."/>
        </authorList>
    </citation>
    <scope>NUCLEOTIDE SEQUENCE</scope>
    <source>
        <strain evidence="2">VNMU148</strain>
    </source>
</reference>
<evidence type="ECO:0008006" key="3">
    <source>
        <dbReference type="Google" id="ProtNLM"/>
    </source>
</evidence>
<dbReference type="RefSeq" id="WP_003158627.1">
    <property type="nucleotide sequence ID" value="NZ_AP014651.1"/>
</dbReference>
<protein>
    <recommendedName>
        <fullName evidence="3">Plasmid related protein</fullName>
    </recommendedName>
</protein>
<accession>A0A0C6ENU6</accession>
<evidence type="ECO:0000313" key="2">
    <source>
        <dbReference type="EMBL" id="MZZ17227.1"/>
    </source>
</evidence>
<dbReference type="Proteomes" id="UP000644192">
    <property type="component" value="Unassembled WGS sequence"/>
</dbReference>
<dbReference type="AlphaFoldDB" id="A0A0C6ENU6"/>
<dbReference type="EMBL" id="MF168946">
    <property type="protein sequence ID" value="ATN45622.1"/>
    <property type="molecule type" value="Genomic_DNA"/>
</dbReference>
<reference evidence="1" key="1">
    <citation type="submission" date="2017-05" db="EMBL/GenBank/DDBJ databases">
        <title>Two decades of blaVIM-2-producing Pseudomonas aeruginosa dissemination: the decisive role of mobile genetic elements and successful clones.</title>
        <authorList>
            <person name="Botelho J."/>
        </authorList>
    </citation>
    <scope>NUCLEOTIDE SEQUENCE</scope>
    <source>
        <strain evidence="1">FFUP_PS_CB5</strain>
    </source>
</reference>
<name>A0A0C6ENU6_PSEAI</name>
<evidence type="ECO:0000313" key="1">
    <source>
        <dbReference type="EMBL" id="ATN45622.1"/>
    </source>
</evidence>
<gene>
    <name evidence="2" type="ORF">GUL26_33705</name>
</gene>
<proteinExistence type="predicted"/>
<sequence>MAAQALSISQTPSLRFSPGQVVMTCGVDDLVRQGRLNPTPYLRRHLGGDWGDLDDSDRRQNDAALKSGEDRLFSSYEVTPGLKIWIITEWDRSVTTLLLPNEY</sequence>
<dbReference type="EMBL" id="WXZT01000046">
    <property type="protein sequence ID" value="MZZ17227.1"/>
    <property type="molecule type" value="Genomic_DNA"/>
</dbReference>
<organism evidence="1">
    <name type="scientific">Pseudomonas aeruginosa</name>
    <dbReference type="NCBI Taxonomy" id="287"/>
    <lineage>
        <taxon>Bacteria</taxon>
        <taxon>Pseudomonadati</taxon>
        <taxon>Pseudomonadota</taxon>
        <taxon>Gammaproteobacteria</taxon>
        <taxon>Pseudomonadales</taxon>
        <taxon>Pseudomonadaceae</taxon>
        <taxon>Pseudomonas</taxon>
    </lineage>
</organism>